<dbReference type="InterPro" id="IPR005135">
    <property type="entry name" value="Endo/exonuclease/phosphatase"/>
</dbReference>
<dbReference type="RefSeq" id="WP_207213650.1">
    <property type="nucleotide sequence ID" value="NZ_CP012670.1"/>
</dbReference>
<dbReference type="PANTHER" id="PTHR12121:SF36">
    <property type="entry name" value="ENDONUCLEASE_EXONUCLEASE_PHOSPHATASE DOMAIN-CONTAINING PROTEIN"/>
    <property type="match status" value="1"/>
</dbReference>
<dbReference type="InterPro" id="IPR050410">
    <property type="entry name" value="CCR4/nocturin_mRNA_transcr"/>
</dbReference>
<protein>
    <submittedName>
        <fullName evidence="2">Endonuclease</fullName>
        <ecNumber evidence="2">3.1.21.2</ecNumber>
    </submittedName>
</protein>
<evidence type="ECO:0000313" key="2">
    <source>
        <dbReference type="EMBL" id="AUX24588.1"/>
    </source>
</evidence>
<dbReference type="AlphaFoldDB" id="A0A4P2Q683"/>
<keyword evidence="2" id="KW-0378">Hydrolase</keyword>
<accession>A0A4P2Q683</accession>
<dbReference type="CDD" id="cd09083">
    <property type="entry name" value="EEP-1"/>
    <property type="match status" value="1"/>
</dbReference>
<dbReference type="GO" id="GO:0008833">
    <property type="term" value="F:deoxyribonuclease IV (phage-T4-induced) activity"/>
    <property type="evidence" value="ECO:0007669"/>
    <property type="project" value="UniProtKB-EC"/>
</dbReference>
<name>A0A4P2Q683_SORCE</name>
<dbReference type="SUPFAM" id="SSF56219">
    <property type="entry name" value="DNase I-like"/>
    <property type="match status" value="1"/>
</dbReference>
<gene>
    <name evidence="2" type="ORF">SOCEGT47_051270</name>
</gene>
<dbReference type="GO" id="GO:0000175">
    <property type="term" value="F:3'-5'-RNA exonuclease activity"/>
    <property type="evidence" value="ECO:0007669"/>
    <property type="project" value="TreeGrafter"/>
</dbReference>
<sequence length="303" mass="32850">MGGTGGEGGAGEGGMDGTGGAGGAATALPVELDLMTFNIRYANRADGIDAWPNRREMVYQVIRDANPDAIGLQEALRSQMDDLRGALPYAEIGVGRDDGVEAGEYSAILYAEDRFDVDESGTFWLSDTPEVPGSRSFGNGVVRICTWARLVEKRSGRGFYLFNTHLDHESQPSRARSVELIADRIARRAHPDPVILTGDFNAGERNPAVLYVKGEAARASEGTAPVPAPPGFVDTFRVLYPDEATVGTFNRFSGVEDGEKIDFIFAPPAPVTEVLMAEIIRHHQDGRYPSDHFPVTARLRLRP</sequence>
<proteinExistence type="predicted"/>
<dbReference type="Proteomes" id="UP000295781">
    <property type="component" value="Chromosome"/>
</dbReference>
<dbReference type="EMBL" id="CP012670">
    <property type="protein sequence ID" value="AUX24588.1"/>
    <property type="molecule type" value="Genomic_DNA"/>
</dbReference>
<feature type="domain" description="Endonuclease/exonuclease/phosphatase" evidence="1">
    <location>
        <begin position="35"/>
        <end position="292"/>
    </location>
</feature>
<dbReference type="InterPro" id="IPR036691">
    <property type="entry name" value="Endo/exonu/phosph_ase_sf"/>
</dbReference>
<dbReference type="EC" id="3.1.21.2" evidence="2"/>
<dbReference type="PANTHER" id="PTHR12121">
    <property type="entry name" value="CARBON CATABOLITE REPRESSOR PROTEIN 4"/>
    <property type="match status" value="1"/>
</dbReference>
<keyword evidence="2" id="KW-0255">Endonuclease</keyword>
<evidence type="ECO:0000313" key="3">
    <source>
        <dbReference type="Proteomes" id="UP000295781"/>
    </source>
</evidence>
<reference evidence="2 3" key="1">
    <citation type="submission" date="2015-09" db="EMBL/GenBank/DDBJ databases">
        <title>Sorangium comparison.</title>
        <authorList>
            <person name="Zaburannyi N."/>
            <person name="Bunk B."/>
            <person name="Overmann J."/>
            <person name="Mueller R."/>
        </authorList>
    </citation>
    <scope>NUCLEOTIDE SEQUENCE [LARGE SCALE GENOMIC DNA]</scope>
    <source>
        <strain evidence="2 3">So ceGT47</strain>
    </source>
</reference>
<organism evidence="2 3">
    <name type="scientific">Sorangium cellulosum</name>
    <name type="common">Polyangium cellulosum</name>
    <dbReference type="NCBI Taxonomy" id="56"/>
    <lineage>
        <taxon>Bacteria</taxon>
        <taxon>Pseudomonadati</taxon>
        <taxon>Myxococcota</taxon>
        <taxon>Polyangia</taxon>
        <taxon>Polyangiales</taxon>
        <taxon>Polyangiaceae</taxon>
        <taxon>Sorangium</taxon>
    </lineage>
</organism>
<dbReference type="Pfam" id="PF03372">
    <property type="entry name" value="Exo_endo_phos"/>
    <property type="match status" value="1"/>
</dbReference>
<evidence type="ECO:0000259" key="1">
    <source>
        <dbReference type="Pfam" id="PF03372"/>
    </source>
</evidence>
<dbReference type="Gene3D" id="3.60.10.10">
    <property type="entry name" value="Endonuclease/exonuclease/phosphatase"/>
    <property type="match status" value="1"/>
</dbReference>
<keyword evidence="2" id="KW-0540">Nuclease</keyword>